<evidence type="ECO:0000313" key="1">
    <source>
        <dbReference type="EMBL" id="RJQ84771.1"/>
    </source>
</evidence>
<comment type="caution">
    <text evidence="1">The sequence shown here is derived from an EMBL/GenBank/DDBJ whole genome shotgun (WGS) entry which is preliminary data.</text>
</comment>
<organism evidence="1 2">
    <name type="scientific">Amycolatopsis panacis</name>
    <dbReference type="NCBI Taxonomy" id="2340917"/>
    <lineage>
        <taxon>Bacteria</taxon>
        <taxon>Bacillati</taxon>
        <taxon>Actinomycetota</taxon>
        <taxon>Actinomycetes</taxon>
        <taxon>Pseudonocardiales</taxon>
        <taxon>Pseudonocardiaceae</taxon>
        <taxon>Amycolatopsis</taxon>
    </lineage>
</organism>
<reference evidence="1 2" key="1">
    <citation type="submission" date="2018-09" db="EMBL/GenBank/DDBJ databases">
        <title>YIM PH 21725 draft genome.</title>
        <authorList>
            <person name="Miao C."/>
        </authorList>
    </citation>
    <scope>NUCLEOTIDE SEQUENCE [LARGE SCALE GENOMIC DNA]</scope>
    <source>
        <strain evidence="2">YIM PH21725</strain>
    </source>
</reference>
<evidence type="ECO:0000313" key="2">
    <source>
        <dbReference type="Proteomes" id="UP000285112"/>
    </source>
</evidence>
<proteinExistence type="predicted"/>
<keyword evidence="2" id="KW-1185">Reference proteome</keyword>
<name>A0A419I3J4_9PSEU</name>
<protein>
    <submittedName>
        <fullName evidence="1">Uncharacterized protein</fullName>
    </submittedName>
</protein>
<accession>A0A419I3J4</accession>
<dbReference type="EMBL" id="QZFV01000084">
    <property type="protein sequence ID" value="RJQ84771.1"/>
    <property type="molecule type" value="Genomic_DNA"/>
</dbReference>
<dbReference type="Proteomes" id="UP000285112">
    <property type="component" value="Unassembled WGS sequence"/>
</dbReference>
<gene>
    <name evidence="1" type="ORF">D5S19_16020</name>
</gene>
<sequence>MSEGVSAVQGTCPDGLTEAAIDVLLQEVYGELEVEERAAEAAFLCDLNDQPGVSRSRRRAGRAVLRSLPVRVQVTAGFAGKAA</sequence>
<dbReference type="AlphaFoldDB" id="A0A419I3J4"/>